<evidence type="ECO:0000313" key="8">
    <source>
        <dbReference type="EMBL" id="CRX37059.1"/>
    </source>
</evidence>
<sequence length="214" mass="25456">MGRVRIKTGAINYLKNSKYLLNTAKRYQDFVNNSKDIWLEIGNGKGKFISEIALENNFAKIIGIEKIATIQAKALKKIEKLELTNVRFILSDINNLKEWFQKSSIEKIFINFPDPWPKKKHHKRRLLTKELLLYYYQILKEEGKLIIKTDQKILFDFVLLNLSEKELKDKFFILKKISDLHQLTNEKIVKTEYEEKFLKLEKPVYYLEISKNIL</sequence>
<dbReference type="GO" id="GO:0043527">
    <property type="term" value="C:tRNA methyltransferase complex"/>
    <property type="evidence" value="ECO:0007669"/>
    <property type="project" value="TreeGrafter"/>
</dbReference>
<dbReference type="HAMAP" id="MF_01057">
    <property type="entry name" value="tRNA_methyltr_TrmB"/>
    <property type="match status" value="1"/>
</dbReference>
<evidence type="ECO:0000256" key="5">
    <source>
        <dbReference type="ARBA" id="ARBA00022691"/>
    </source>
</evidence>
<proteinExistence type="inferred from homology"/>
<evidence type="ECO:0000256" key="7">
    <source>
        <dbReference type="HAMAP-Rule" id="MF_01057"/>
    </source>
</evidence>
<dbReference type="PANTHER" id="PTHR23417:SF14">
    <property type="entry name" value="PENTACOTRIPEPTIDE-REPEAT REGION OF PRORP DOMAIN-CONTAINING PROTEIN"/>
    <property type="match status" value="1"/>
</dbReference>
<feature type="binding site" evidence="7">
    <location>
        <begin position="191"/>
        <end position="194"/>
    </location>
    <ligand>
        <name>substrate</name>
    </ligand>
</feature>
<feature type="binding site" evidence="7">
    <location>
        <position position="65"/>
    </location>
    <ligand>
        <name>S-adenosyl-L-methionine</name>
        <dbReference type="ChEBI" id="CHEBI:59789"/>
    </ligand>
</feature>
<accession>A0A0G7ZND5</accession>
<name>A0A0G7ZND5_9MOLU</name>
<dbReference type="EMBL" id="CWGI01000001">
    <property type="protein sequence ID" value="CRX37059.1"/>
    <property type="molecule type" value="Genomic_DNA"/>
</dbReference>
<comment type="caution">
    <text evidence="7">Lacks conserved residue(s) required for the propagation of feature annotation.</text>
</comment>
<evidence type="ECO:0000313" key="9">
    <source>
        <dbReference type="Proteomes" id="UP000242141"/>
    </source>
</evidence>
<dbReference type="Proteomes" id="UP000242141">
    <property type="component" value="Unassembled WGS sequence"/>
</dbReference>
<keyword evidence="6 7" id="KW-0819">tRNA processing</keyword>
<dbReference type="InterPro" id="IPR055361">
    <property type="entry name" value="tRNA_methyltr_TrmB_bact"/>
</dbReference>
<dbReference type="PANTHER" id="PTHR23417">
    <property type="entry name" value="3-DEOXY-D-MANNO-OCTULOSONIC-ACID TRANSFERASE/TRNA GUANINE-N 7 - -METHYLTRANSFERASE"/>
    <property type="match status" value="1"/>
</dbReference>
<dbReference type="InterPro" id="IPR003358">
    <property type="entry name" value="tRNA_(Gua-N-7)_MeTrfase_Trmb"/>
</dbReference>
<keyword evidence="9" id="KW-1185">Reference proteome</keyword>
<evidence type="ECO:0000256" key="2">
    <source>
        <dbReference type="ARBA" id="ARBA00003015"/>
    </source>
</evidence>
<comment type="function">
    <text evidence="2 7">Catalyzes the formation of N(7)-methylguanine at position 46 (m7G46) in tRNA.</text>
</comment>
<organism evidence="8 9">
    <name type="scientific">Candidatus Hepatoplasma crinochetorum</name>
    <dbReference type="NCBI Taxonomy" id="295596"/>
    <lineage>
        <taxon>Bacteria</taxon>
        <taxon>Bacillati</taxon>
        <taxon>Mycoplasmatota</taxon>
        <taxon>Mollicutes</taxon>
        <taxon>Candidatus Hepatoplasmataceae</taxon>
        <taxon>Candidatus Hepatoplasma</taxon>
    </lineage>
</organism>
<dbReference type="Gene3D" id="3.40.50.150">
    <property type="entry name" value="Vaccinia Virus protein VP39"/>
    <property type="match status" value="1"/>
</dbReference>
<protein>
    <recommendedName>
        <fullName evidence="7">tRNA (guanine-N(7)-)-methyltransferase</fullName>
        <ecNumber evidence="7">2.1.1.33</ecNumber>
    </recommendedName>
    <alternativeName>
        <fullName evidence="7">tRNA (guanine(46)-N(7))-methyltransferase</fullName>
    </alternativeName>
    <alternativeName>
        <fullName evidence="7">tRNA(m7G46)-methyltransferase</fullName>
    </alternativeName>
</protein>
<dbReference type="Pfam" id="PF02390">
    <property type="entry name" value="Methyltransf_4"/>
    <property type="match status" value="1"/>
</dbReference>
<dbReference type="CDD" id="cd02440">
    <property type="entry name" value="AdoMet_MTases"/>
    <property type="match status" value="1"/>
</dbReference>
<dbReference type="NCBIfam" id="TIGR00091">
    <property type="entry name" value="tRNA (guanosine(46)-N7)-methyltransferase TrmB"/>
    <property type="match status" value="1"/>
</dbReference>
<evidence type="ECO:0000256" key="6">
    <source>
        <dbReference type="ARBA" id="ARBA00022694"/>
    </source>
</evidence>
<dbReference type="UniPathway" id="UPA00989"/>
<gene>
    <name evidence="7" type="primary">trmB</name>
    <name evidence="8" type="ORF">HEPPS_02640</name>
</gene>
<comment type="catalytic activity">
    <reaction evidence="1 7">
        <text>guanosine(46) in tRNA + S-adenosyl-L-methionine = N(7)-methylguanosine(46) in tRNA + S-adenosyl-L-homocysteine</text>
        <dbReference type="Rhea" id="RHEA:42708"/>
        <dbReference type="Rhea" id="RHEA-COMP:10188"/>
        <dbReference type="Rhea" id="RHEA-COMP:10189"/>
        <dbReference type="ChEBI" id="CHEBI:57856"/>
        <dbReference type="ChEBI" id="CHEBI:59789"/>
        <dbReference type="ChEBI" id="CHEBI:74269"/>
        <dbReference type="ChEBI" id="CHEBI:74480"/>
        <dbReference type="EC" id="2.1.1.33"/>
    </reaction>
</comment>
<dbReference type="EC" id="2.1.1.33" evidence="7"/>
<dbReference type="GO" id="GO:0008176">
    <property type="term" value="F:tRNA (guanine(46)-N7)-methyltransferase activity"/>
    <property type="evidence" value="ECO:0007669"/>
    <property type="project" value="UniProtKB-UniRule"/>
</dbReference>
<dbReference type="InterPro" id="IPR029063">
    <property type="entry name" value="SAM-dependent_MTases_sf"/>
</dbReference>
<feature type="binding site" evidence="7">
    <location>
        <position position="118"/>
    </location>
    <ligand>
        <name>substrate</name>
    </ligand>
</feature>
<feature type="binding site" evidence="7">
    <location>
        <position position="114"/>
    </location>
    <ligand>
        <name>S-adenosyl-L-methionine</name>
        <dbReference type="ChEBI" id="CHEBI:59789"/>
    </ligand>
</feature>
<keyword evidence="4 7" id="KW-0808">Transferase</keyword>
<dbReference type="SUPFAM" id="SSF53335">
    <property type="entry name" value="S-adenosyl-L-methionine-dependent methyltransferases"/>
    <property type="match status" value="1"/>
</dbReference>
<comment type="pathway">
    <text evidence="7">tRNA modification; N(7)-methylguanine-tRNA biosynthesis.</text>
</comment>
<feature type="binding site" evidence="7">
    <location>
        <position position="150"/>
    </location>
    <ligand>
        <name>substrate</name>
    </ligand>
</feature>
<evidence type="ECO:0000256" key="3">
    <source>
        <dbReference type="ARBA" id="ARBA00022603"/>
    </source>
</evidence>
<reference evidence="9" key="1">
    <citation type="submission" date="2015-05" db="EMBL/GenBank/DDBJ databases">
        <authorList>
            <person name="Collingro A."/>
        </authorList>
    </citation>
    <scope>NUCLEOTIDE SEQUENCE [LARGE SCALE GENOMIC DNA]</scope>
    <source>
        <strain evidence="9">Ps</strain>
    </source>
</reference>
<evidence type="ECO:0000256" key="4">
    <source>
        <dbReference type="ARBA" id="ARBA00022679"/>
    </source>
</evidence>
<evidence type="ECO:0000256" key="1">
    <source>
        <dbReference type="ARBA" id="ARBA00000142"/>
    </source>
</evidence>
<feature type="binding site" evidence="7">
    <location>
        <position position="92"/>
    </location>
    <ligand>
        <name>S-adenosyl-L-methionine</name>
        <dbReference type="ChEBI" id="CHEBI:59789"/>
    </ligand>
</feature>
<keyword evidence="3 7" id="KW-0489">Methyltransferase</keyword>
<dbReference type="AlphaFoldDB" id="A0A0G7ZND5"/>
<dbReference type="PROSITE" id="PS51625">
    <property type="entry name" value="SAM_MT_TRMB"/>
    <property type="match status" value="1"/>
</dbReference>
<keyword evidence="5 7" id="KW-0949">S-adenosyl-L-methionine</keyword>
<comment type="similarity">
    <text evidence="7">Belongs to the class I-like SAM-binding methyltransferase superfamily. TrmB family.</text>
</comment>
<feature type="binding site" evidence="7">
    <location>
        <position position="40"/>
    </location>
    <ligand>
        <name>S-adenosyl-L-methionine</name>
        <dbReference type="ChEBI" id="CHEBI:59789"/>
    </ligand>
</feature>